<comment type="caution">
    <text evidence="1">The sequence shown here is derived from an EMBL/GenBank/DDBJ whole genome shotgun (WGS) entry which is preliminary data.</text>
</comment>
<sequence length="72" mass="7631">MTAAKKIAVEVVSGKNVVVVVSALRGDTDKLLSLAQESSLNNVSKEDLDEILSMGERTTVRLMATALKSQGL</sequence>
<accession>X1FK49</accession>
<name>X1FK49_9ZZZZ</name>
<organism evidence="1">
    <name type="scientific">marine sediment metagenome</name>
    <dbReference type="NCBI Taxonomy" id="412755"/>
    <lineage>
        <taxon>unclassified sequences</taxon>
        <taxon>metagenomes</taxon>
        <taxon>ecological metagenomes</taxon>
    </lineage>
</organism>
<dbReference type="InterPro" id="IPR036393">
    <property type="entry name" value="AceGlu_kinase-like_sf"/>
</dbReference>
<dbReference type="EMBL" id="BART01039526">
    <property type="protein sequence ID" value="GAH21153.1"/>
    <property type="molecule type" value="Genomic_DNA"/>
</dbReference>
<feature type="non-terminal residue" evidence="1">
    <location>
        <position position="72"/>
    </location>
</feature>
<evidence type="ECO:0000313" key="1">
    <source>
        <dbReference type="EMBL" id="GAH21153.1"/>
    </source>
</evidence>
<dbReference type="SUPFAM" id="SSF53633">
    <property type="entry name" value="Carbamate kinase-like"/>
    <property type="match status" value="1"/>
</dbReference>
<reference evidence="1" key="1">
    <citation type="journal article" date="2014" name="Front. Microbiol.">
        <title>High frequency of phylogenetically diverse reductive dehalogenase-homologous genes in deep subseafloor sedimentary metagenomes.</title>
        <authorList>
            <person name="Kawai M."/>
            <person name="Futagami T."/>
            <person name="Toyoda A."/>
            <person name="Takaki Y."/>
            <person name="Nishi S."/>
            <person name="Hori S."/>
            <person name="Arai W."/>
            <person name="Tsubouchi T."/>
            <person name="Morono Y."/>
            <person name="Uchiyama I."/>
            <person name="Ito T."/>
            <person name="Fujiyama A."/>
            <person name="Inagaki F."/>
            <person name="Takami H."/>
        </authorList>
    </citation>
    <scope>NUCLEOTIDE SEQUENCE</scope>
    <source>
        <strain evidence="1">Expedition CK06-06</strain>
    </source>
</reference>
<dbReference type="AlphaFoldDB" id="X1FK49"/>
<proteinExistence type="predicted"/>
<protein>
    <submittedName>
        <fullName evidence="1">Uncharacterized protein</fullName>
    </submittedName>
</protein>
<gene>
    <name evidence="1" type="ORF">S01H4_64914</name>
</gene>
<dbReference type="Gene3D" id="3.40.1160.10">
    <property type="entry name" value="Acetylglutamate kinase-like"/>
    <property type="match status" value="1"/>
</dbReference>